<proteinExistence type="predicted"/>
<dbReference type="EMBL" id="BRYB01000548">
    <property type="protein sequence ID" value="GMI32456.1"/>
    <property type="molecule type" value="Genomic_DNA"/>
</dbReference>
<evidence type="ECO:0000256" key="4">
    <source>
        <dbReference type="ARBA" id="ARBA00022837"/>
    </source>
</evidence>
<feature type="transmembrane region" description="Helical" evidence="11">
    <location>
        <begin position="1219"/>
        <end position="1245"/>
    </location>
</feature>
<evidence type="ECO:0000313" key="14">
    <source>
        <dbReference type="Proteomes" id="UP001165060"/>
    </source>
</evidence>
<dbReference type="PANTHER" id="PTHR11003">
    <property type="entry name" value="POTASSIUM CHANNEL, SUBFAMILY K"/>
    <property type="match status" value="1"/>
</dbReference>
<feature type="transmembrane region" description="Helical" evidence="11">
    <location>
        <begin position="370"/>
        <end position="396"/>
    </location>
</feature>
<gene>
    <name evidence="13" type="ORF">TeGR_g7304</name>
</gene>
<feature type="transmembrane region" description="Helical" evidence="11">
    <location>
        <begin position="337"/>
        <end position="358"/>
    </location>
</feature>
<dbReference type="InterPro" id="IPR018247">
    <property type="entry name" value="EF_Hand_1_Ca_BS"/>
</dbReference>
<feature type="transmembrane region" description="Helical" evidence="11">
    <location>
        <begin position="192"/>
        <end position="215"/>
    </location>
</feature>
<dbReference type="Proteomes" id="UP001165060">
    <property type="component" value="Unassembled WGS sequence"/>
</dbReference>
<sequence>MGNSTKNRPSPSGQEGTLIGGPTDDTAPAQLHLIGGPTDGTAPAQLHLSAAKKLKVFVTGGLSAVDLISDLYMIYTYATTPGQQGTALSLAIMVVLCLLFQLVLVHLQHHRGPRHTMIKEMLIALSGTKPGVDAWRVAKGVEKTITQSFSPEVELVGTKVIEMFCESIPGTVLQAGALVSGMKENGGAFSEVALGSIVVSALTTGFGSAMLSFAFDISPDGRSGYPGFYGYIPDSAGKRAAIFICLTMNSALLLILRSVSTVLLLRVDGRLVLCYYLGEHAVYMAYKIARGDFWYWIPVPGAFQETVISVFARVSIKAVNDFTGVVQFRHPGELGGAVWTLSQMMALVASAVATHVYLSSEETDPDGKAMSASVAWMVVGGLGGSWMLGFACFLLLMKRGYRGTFLSTMTSCAEIERYFLEFEEDENKAKVFSASGKKWASIRPDVKAWTLENWERWEEDAPEWFSDHFRAAVDDDMIPPASLARLKGGGGGERRRSSLGDLLGASAKVLPVIKFYGAGVGRGARSNSLALPRVSNPSQSGGLISGGNLLEDGLGPARRPQPAAAAPDPPAPCLQCRSQQLRVDKLLAGERQLMSRVAALSASEGALRKRAAGAERELGEAAAAAAEKEGQMLALEAERERAVRGRDEAETELLRLIEANERLQARIKVRPGAALREGGVRVDVSDRMDLLRGQLGDERTSHELTKNRLNGIITDLRSEMEAVSTRTTQKNSEMTRMARELSKLQEASAERERNKRQHSTSGTQVSPKREPAPAVYEKQEKSSKSAGTQAGGGVSGGGGGGGGGDSKETLRLSLTKLEAAVLAEIKGMQRHAHLLNLTNTSTMREMKLELDSHKLRLEAAKEQQNVLLFCLQTAETKLSEVDPETAEKVRSSRGVRMKSIKESLGGKMMQLEQRSGSTSFMTGEKLRELLPKAKETWDEWLTQRKNLFEDLKNQLGGEMFGIGKKGGQKFDMKDKQTHLVAKPAAAAAEPPKPKKKSAAELAAEDVDEEEELDEAEASVFKIALAATLVYVTIGVVSFYFIYKPVGWGFSEAFYYTIVTLTTVGYGDINGASAMSQGEIFFTAIYALFGILLAGTALGIIAAAFVEAQEEAMQATLQAALEADTDKDGKRRASSFGAAVGAVGGVFDPIKKLYAAVVPEDLQALMPSFGILGFMIGLGMILAYADNNDLTGTEAFYFAVITSTTIGYGDISPINHDSTMILGAIYLLVTVTATGNVLGSIAGFFIDKKKREAMEKILQKKITIKDFAKFDVDGDGKIEKSEFVINKLVLMGLVQQVDIDRVEQEFAVMDADGSGEIDMEDLHAYLKEANAKKAAAKGGKPAAVVQEAPAPAAVVQETPDNKV</sequence>
<feature type="region of interest" description="Disordered" evidence="10">
    <location>
        <begin position="531"/>
        <end position="571"/>
    </location>
</feature>
<evidence type="ECO:0000256" key="1">
    <source>
        <dbReference type="ARBA" id="ARBA00004141"/>
    </source>
</evidence>
<dbReference type="CDD" id="cd00051">
    <property type="entry name" value="EFh"/>
    <property type="match status" value="1"/>
</dbReference>
<dbReference type="Gene3D" id="1.10.287.70">
    <property type="match status" value="2"/>
</dbReference>
<evidence type="ECO:0000256" key="2">
    <source>
        <dbReference type="ARBA" id="ARBA00022448"/>
    </source>
</evidence>
<organism evidence="13 14">
    <name type="scientific">Tetraparma gracilis</name>
    <dbReference type="NCBI Taxonomy" id="2962635"/>
    <lineage>
        <taxon>Eukaryota</taxon>
        <taxon>Sar</taxon>
        <taxon>Stramenopiles</taxon>
        <taxon>Ochrophyta</taxon>
        <taxon>Bolidophyceae</taxon>
        <taxon>Parmales</taxon>
        <taxon>Triparmaceae</taxon>
        <taxon>Tetraparma</taxon>
    </lineage>
</organism>
<keyword evidence="9" id="KW-0175">Coiled coil</keyword>
<name>A0ABQ6MSM0_9STRA</name>
<keyword evidence="3 11" id="KW-0812">Transmembrane</keyword>
<keyword evidence="5 11" id="KW-1133">Transmembrane helix</keyword>
<evidence type="ECO:0000256" key="11">
    <source>
        <dbReference type="SAM" id="Phobius"/>
    </source>
</evidence>
<feature type="compositionally biased region" description="Polar residues" evidence="10">
    <location>
        <begin position="531"/>
        <end position="542"/>
    </location>
</feature>
<keyword evidence="8" id="KW-0407">Ion channel</keyword>
<dbReference type="Pfam" id="PF13202">
    <property type="entry name" value="EF-hand_5"/>
    <property type="match status" value="2"/>
</dbReference>
<feature type="transmembrane region" description="Helical" evidence="11">
    <location>
        <begin position="1163"/>
        <end position="1183"/>
    </location>
</feature>
<feature type="transmembrane region" description="Helical" evidence="11">
    <location>
        <begin position="56"/>
        <end position="75"/>
    </location>
</feature>
<keyword evidence="7 11" id="KW-0472">Membrane</keyword>
<feature type="transmembrane region" description="Helical" evidence="11">
    <location>
        <begin position="240"/>
        <end position="265"/>
    </location>
</feature>
<evidence type="ECO:0000259" key="12">
    <source>
        <dbReference type="PROSITE" id="PS50222"/>
    </source>
</evidence>
<dbReference type="PANTHER" id="PTHR11003:SF291">
    <property type="entry name" value="IP11374P"/>
    <property type="match status" value="1"/>
</dbReference>
<feature type="compositionally biased region" description="Gly residues" evidence="10">
    <location>
        <begin position="789"/>
        <end position="804"/>
    </location>
</feature>
<feature type="region of interest" description="Disordered" evidence="10">
    <location>
        <begin position="721"/>
        <end position="807"/>
    </location>
</feature>
<dbReference type="InterPro" id="IPR003280">
    <property type="entry name" value="2pore_dom_K_chnl"/>
</dbReference>
<comment type="subcellular location">
    <subcellularLocation>
        <location evidence="1">Membrane</location>
        <topology evidence="1">Multi-pass membrane protein</topology>
    </subcellularLocation>
</comment>
<dbReference type="SMART" id="SM00054">
    <property type="entry name" value="EFh"/>
    <property type="match status" value="2"/>
</dbReference>
<evidence type="ECO:0000256" key="3">
    <source>
        <dbReference type="ARBA" id="ARBA00022692"/>
    </source>
</evidence>
<evidence type="ECO:0000256" key="9">
    <source>
        <dbReference type="SAM" id="Coils"/>
    </source>
</evidence>
<feature type="transmembrane region" description="Helical" evidence="11">
    <location>
        <begin position="1080"/>
        <end position="1105"/>
    </location>
</feature>
<dbReference type="Gene3D" id="1.10.238.10">
    <property type="entry name" value="EF-hand"/>
    <property type="match status" value="1"/>
</dbReference>
<keyword evidence="2" id="KW-0813">Transport</keyword>
<protein>
    <recommendedName>
        <fullName evidence="12">EF-hand domain-containing protein</fullName>
    </recommendedName>
</protein>
<keyword evidence="6" id="KW-0406">Ion transport</keyword>
<accession>A0ABQ6MSM0</accession>
<dbReference type="PROSITE" id="PS00018">
    <property type="entry name" value="EF_HAND_1"/>
    <property type="match status" value="2"/>
</dbReference>
<evidence type="ECO:0000256" key="6">
    <source>
        <dbReference type="ARBA" id="ARBA00023065"/>
    </source>
</evidence>
<feature type="compositionally biased region" description="Low complexity" evidence="10">
    <location>
        <begin position="556"/>
        <end position="566"/>
    </location>
</feature>
<comment type="caution">
    <text evidence="13">The sequence shown here is derived from an EMBL/GenBank/DDBJ whole genome shotgun (WGS) entry which is preliminary data.</text>
</comment>
<dbReference type="PROSITE" id="PS50222">
    <property type="entry name" value="EF_HAND_2"/>
    <property type="match status" value="2"/>
</dbReference>
<feature type="compositionally biased region" description="Polar residues" evidence="10">
    <location>
        <begin position="1"/>
        <end position="15"/>
    </location>
</feature>
<evidence type="ECO:0000313" key="13">
    <source>
        <dbReference type="EMBL" id="GMI32456.1"/>
    </source>
</evidence>
<feature type="region of interest" description="Disordered" evidence="10">
    <location>
        <begin position="1"/>
        <end position="22"/>
    </location>
</feature>
<evidence type="ECO:0000256" key="10">
    <source>
        <dbReference type="SAM" id="MobiDB-lite"/>
    </source>
</evidence>
<feature type="compositionally biased region" description="Polar residues" evidence="10">
    <location>
        <begin position="724"/>
        <end position="734"/>
    </location>
</feature>
<dbReference type="InterPro" id="IPR011992">
    <property type="entry name" value="EF-hand-dom_pair"/>
</dbReference>
<feature type="transmembrane region" description="Helical" evidence="11">
    <location>
        <begin position="1022"/>
        <end position="1040"/>
    </location>
</feature>
<feature type="transmembrane region" description="Helical" evidence="11">
    <location>
        <begin position="87"/>
        <end position="107"/>
    </location>
</feature>
<feature type="region of interest" description="Disordered" evidence="10">
    <location>
        <begin position="983"/>
        <end position="1005"/>
    </location>
</feature>
<dbReference type="InterPro" id="IPR013099">
    <property type="entry name" value="K_chnl_dom"/>
</dbReference>
<feature type="compositionally biased region" description="Basic and acidic residues" evidence="10">
    <location>
        <begin position="736"/>
        <end position="753"/>
    </location>
</feature>
<keyword evidence="14" id="KW-1185">Reference proteome</keyword>
<feature type="domain" description="EF-hand" evidence="12">
    <location>
        <begin position="1296"/>
        <end position="1331"/>
    </location>
</feature>
<feature type="transmembrane region" description="Helical" evidence="11">
    <location>
        <begin position="1195"/>
        <end position="1213"/>
    </location>
</feature>
<evidence type="ECO:0000256" key="8">
    <source>
        <dbReference type="ARBA" id="ARBA00023303"/>
    </source>
</evidence>
<keyword evidence="4" id="KW-0106">Calcium</keyword>
<feature type="coiled-coil region" evidence="9">
    <location>
        <begin position="632"/>
        <end position="666"/>
    </location>
</feature>
<dbReference type="SUPFAM" id="SSF81324">
    <property type="entry name" value="Voltage-gated potassium channels"/>
    <property type="match status" value="2"/>
</dbReference>
<dbReference type="Pfam" id="PF07885">
    <property type="entry name" value="Ion_trans_2"/>
    <property type="match status" value="2"/>
</dbReference>
<reference evidence="13 14" key="1">
    <citation type="journal article" date="2023" name="Commun. Biol.">
        <title>Genome analysis of Parmales, the sister group of diatoms, reveals the evolutionary specialization of diatoms from phago-mixotrophs to photoautotrophs.</title>
        <authorList>
            <person name="Ban H."/>
            <person name="Sato S."/>
            <person name="Yoshikawa S."/>
            <person name="Yamada K."/>
            <person name="Nakamura Y."/>
            <person name="Ichinomiya M."/>
            <person name="Sato N."/>
            <person name="Blanc-Mathieu R."/>
            <person name="Endo H."/>
            <person name="Kuwata A."/>
            <person name="Ogata H."/>
        </authorList>
    </citation>
    <scope>NUCLEOTIDE SEQUENCE [LARGE SCALE GENOMIC DNA]</scope>
</reference>
<feature type="domain" description="EF-hand" evidence="12">
    <location>
        <begin position="1257"/>
        <end position="1292"/>
    </location>
</feature>
<dbReference type="InterPro" id="IPR002048">
    <property type="entry name" value="EF_hand_dom"/>
</dbReference>
<dbReference type="SUPFAM" id="SSF47473">
    <property type="entry name" value="EF-hand"/>
    <property type="match status" value="1"/>
</dbReference>
<feature type="transmembrane region" description="Helical" evidence="11">
    <location>
        <begin position="1052"/>
        <end position="1068"/>
    </location>
</feature>
<evidence type="ECO:0000256" key="7">
    <source>
        <dbReference type="ARBA" id="ARBA00023136"/>
    </source>
</evidence>
<feature type="compositionally biased region" description="Basic and acidic residues" evidence="10">
    <location>
        <begin position="767"/>
        <end position="783"/>
    </location>
</feature>
<evidence type="ECO:0000256" key="5">
    <source>
        <dbReference type="ARBA" id="ARBA00022989"/>
    </source>
</evidence>